<dbReference type="Gene3D" id="2.170.130.10">
    <property type="entry name" value="TonB-dependent receptor, plug domain"/>
    <property type="match status" value="1"/>
</dbReference>
<dbReference type="InterPro" id="IPR037066">
    <property type="entry name" value="Plug_dom_sf"/>
</dbReference>
<comment type="subcellular location">
    <subcellularLocation>
        <location evidence="1 8">Cell outer membrane</location>
        <topology evidence="1 8">Multi-pass membrane protein</topology>
    </subcellularLocation>
</comment>
<evidence type="ECO:0000256" key="3">
    <source>
        <dbReference type="ARBA" id="ARBA00022452"/>
    </source>
</evidence>
<feature type="domain" description="TonB-dependent receptor plug" evidence="12">
    <location>
        <begin position="119"/>
        <end position="244"/>
    </location>
</feature>
<dbReference type="Gene3D" id="2.40.170.20">
    <property type="entry name" value="TonB-dependent receptor, beta-barrel domain"/>
    <property type="match status" value="1"/>
</dbReference>
<keyword evidence="3 8" id="KW-1134">Transmembrane beta strand</keyword>
<gene>
    <name evidence="13" type="ORF">HELGO_WM34927</name>
</gene>
<dbReference type="InterPro" id="IPR012910">
    <property type="entry name" value="Plug_dom"/>
</dbReference>
<dbReference type="InterPro" id="IPR036942">
    <property type="entry name" value="Beta-barrel_TonB_sf"/>
</dbReference>
<reference evidence="13" key="1">
    <citation type="submission" date="2020-01" db="EMBL/GenBank/DDBJ databases">
        <authorList>
            <person name="Meier V. D."/>
            <person name="Meier V D."/>
        </authorList>
    </citation>
    <scope>NUCLEOTIDE SEQUENCE</scope>
    <source>
        <strain evidence="13">HLG_WM_MAG_10</strain>
    </source>
</reference>
<dbReference type="InterPro" id="IPR008969">
    <property type="entry name" value="CarboxyPept-like_regulatory"/>
</dbReference>
<dbReference type="InterPro" id="IPR039426">
    <property type="entry name" value="TonB-dep_rcpt-like"/>
</dbReference>
<comment type="similarity">
    <text evidence="8 9">Belongs to the TonB-dependent receptor family.</text>
</comment>
<dbReference type="SUPFAM" id="SSF49464">
    <property type="entry name" value="Carboxypeptidase regulatory domain-like"/>
    <property type="match status" value="1"/>
</dbReference>
<evidence type="ECO:0000256" key="9">
    <source>
        <dbReference type="RuleBase" id="RU003357"/>
    </source>
</evidence>
<evidence type="ECO:0000256" key="7">
    <source>
        <dbReference type="ARBA" id="ARBA00023237"/>
    </source>
</evidence>
<protein>
    <submittedName>
        <fullName evidence="13">SusC/RagA family TonB-linked outer membrane protein</fullName>
    </submittedName>
</protein>
<evidence type="ECO:0000313" key="13">
    <source>
        <dbReference type="EMBL" id="CAA6807418.1"/>
    </source>
</evidence>
<evidence type="ECO:0000256" key="10">
    <source>
        <dbReference type="SAM" id="SignalP"/>
    </source>
</evidence>
<keyword evidence="6 8" id="KW-0472">Membrane</keyword>
<evidence type="ECO:0000256" key="8">
    <source>
        <dbReference type="PROSITE-ProRule" id="PRU01360"/>
    </source>
</evidence>
<dbReference type="GO" id="GO:0009279">
    <property type="term" value="C:cell outer membrane"/>
    <property type="evidence" value="ECO:0007669"/>
    <property type="project" value="UniProtKB-SubCell"/>
</dbReference>
<keyword evidence="5 9" id="KW-0798">TonB box</keyword>
<accession>A0A6S6SWQ8</accession>
<keyword evidence="2 8" id="KW-0813">Transport</keyword>
<organism evidence="13">
    <name type="scientific">uncultured Aureispira sp</name>
    <dbReference type="NCBI Taxonomy" id="1331704"/>
    <lineage>
        <taxon>Bacteria</taxon>
        <taxon>Pseudomonadati</taxon>
        <taxon>Bacteroidota</taxon>
        <taxon>Saprospiria</taxon>
        <taxon>Saprospirales</taxon>
        <taxon>Saprospiraceae</taxon>
        <taxon>Aureispira</taxon>
        <taxon>environmental samples</taxon>
    </lineage>
</organism>
<keyword evidence="10" id="KW-0732">Signal</keyword>
<keyword evidence="4 8" id="KW-0812">Transmembrane</keyword>
<dbReference type="InterPro" id="IPR023996">
    <property type="entry name" value="TonB-dep_OMP_SusC/RagA"/>
</dbReference>
<dbReference type="Pfam" id="PF13715">
    <property type="entry name" value="CarbopepD_reg_2"/>
    <property type="match status" value="1"/>
</dbReference>
<proteinExistence type="inferred from homology"/>
<feature type="chain" id="PRO_5028072097" evidence="10">
    <location>
        <begin position="21"/>
        <end position="1065"/>
    </location>
</feature>
<dbReference type="AlphaFoldDB" id="A0A6S6SWQ8"/>
<evidence type="ECO:0000256" key="2">
    <source>
        <dbReference type="ARBA" id="ARBA00022448"/>
    </source>
</evidence>
<dbReference type="NCBIfam" id="TIGR04056">
    <property type="entry name" value="OMP_RagA_SusC"/>
    <property type="match status" value="1"/>
</dbReference>
<sequence length="1065" mass="116843">MKQGFLLGFLFVLLSFSATAQQIVKGKILDDASKEPLIGALIYEKNATSNHTVSSETGHFELSVRSDTATLILSYIGMVTKEVKVDGNTFLELSLGFDTESLKEIVVTALGIEREKKALGYATQEIAGTVLQEVRQENVVNSLAGRVAGVQITNGSSGVGSSSHIFIRGQSSLSGQNQALFVVDGVPISNELITNQTENDATGFQEVDYGNGAGEISSDDIESINILKGPSATALYGSRAANGVVVITTKTGKEKKGIGVSINSSFTAESLFRLPEYQNEYGQGTNGTFEYVDGTSSGGGQIVSFGPRLDGRLLPQFDGPSTSVTGETIRGGDVIGRNGNAITPTPWVSNPSNILDFFQIGRTFTNNIALTGADDKGYFRISYTNIDNQGIVPGTDLKRHSFAVSGGYQLTPKLSVKTYLNFINSNSKNRPANGYGSENIMYLFTWMGRQVDVAGLKDYWQRGQEGLAQFNYNYAWMDNPYLAMFENRNGFKKNRILNNTSVDYEIVDGLKLRLRNGLDFYHDLRSSQRAFSSQRFRNGAYREDEVTFSEVNTDVLLNYDKKINEDWQFSVALGGNLMHQQLSYLSTSAKELSVPGIYNFGNSRVPLSTIQHRQQKQIMSVYALGQLSYKSSIFLDVTVRNDWSSTLPTVNNSYAYYAFSLSTIVSDLIKMPKVISLIKVRASVASVGNDTDPYNLHNTYNFGQLYGSNPTVTNSSTLLNSQLQPERSTAYEFGGDFRFFQGRLGLDLTYYNNISANQIIELPTSTASGYTSKIANGGKIQSEGLEAIVVATPIRTKDFQWNVFANFSRNVSTVIALPDGVEQYVTGAARVYDRSDRSVFYIATEGGQIGDMYGTGLLEVDGKHVYDANGNPVKDPNLRLLGNYNPDFILGFGTDFSWKGLSLGLLFDWRQGGVLVSRTLAIASTSGALASTLDGRETGVIGVGVVNVGTDQAPVYVDNTTAIPAQNYYNQYYDRDNEANALYDASYLKVREVRLSYQLPQKLVQKMHFTGIKFSFIAKNVAVFTENPHFDPELAAMQGQNFAFGVEDMSYPSSRSFGFSINLTL</sequence>
<dbReference type="InterPro" id="IPR000531">
    <property type="entry name" value="Beta-barrel_TonB"/>
</dbReference>
<dbReference type="InterPro" id="IPR023997">
    <property type="entry name" value="TonB-dep_OMP_SusC/RagA_CS"/>
</dbReference>
<dbReference type="EMBL" id="CACVAQ010000133">
    <property type="protein sequence ID" value="CAA6807418.1"/>
    <property type="molecule type" value="Genomic_DNA"/>
</dbReference>
<evidence type="ECO:0000256" key="6">
    <source>
        <dbReference type="ARBA" id="ARBA00023136"/>
    </source>
</evidence>
<dbReference type="NCBIfam" id="TIGR04057">
    <property type="entry name" value="SusC_RagA_signa"/>
    <property type="match status" value="1"/>
</dbReference>
<dbReference type="SUPFAM" id="SSF56935">
    <property type="entry name" value="Porins"/>
    <property type="match status" value="1"/>
</dbReference>
<feature type="signal peptide" evidence="10">
    <location>
        <begin position="1"/>
        <end position="20"/>
    </location>
</feature>
<name>A0A6S6SWQ8_9BACT</name>
<dbReference type="Pfam" id="PF07715">
    <property type="entry name" value="Plug"/>
    <property type="match status" value="1"/>
</dbReference>
<evidence type="ECO:0000256" key="1">
    <source>
        <dbReference type="ARBA" id="ARBA00004571"/>
    </source>
</evidence>
<keyword evidence="7 8" id="KW-0998">Cell outer membrane</keyword>
<feature type="domain" description="TonB-dependent receptor-like beta-barrel" evidence="11">
    <location>
        <begin position="473"/>
        <end position="832"/>
    </location>
</feature>
<evidence type="ECO:0000259" key="11">
    <source>
        <dbReference type="Pfam" id="PF00593"/>
    </source>
</evidence>
<evidence type="ECO:0000256" key="5">
    <source>
        <dbReference type="ARBA" id="ARBA00023077"/>
    </source>
</evidence>
<evidence type="ECO:0000259" key="12">
    <source>
        <dbReference type="Pfam" id="PF07715"/>
    </source>
</evidence>
<evidence type="ECO:0000256" key="4">
    <source>
        <dbReference type="ARBA" id="ARBA00022692"/>
    </source>
</evidence>
<dbReference type="Pfam" id="PF00593">
    <property type="entry name" value="TonB_dep_Rec_b-barrel"/>
    <property type="match status" value="1"/>
</dbReference>
<dbReference type="PROSITE" id="PS52016">
    <property type="entry name" value="TONB_DEPENDENT_REC_3"/>
    <property type="match status" value="1"/>
</dbReference>